<evidence type="ECO:0000313" key="1">
    <source>
        <dbReference type="EMBL" id="MPM19914.1"/>
    </source>
</evidence>
<proteinExistence type="predicted"/>
<reference evidence="1" key="1">
    <citation type="submission" date="2019-08" db="EMBL/GenBank/DDBJ databases">
        <authorList>
            <person name="Kucharzyk K."/>
            <person name="Murdoch R.W."/>
            <person name="Higgins S."/>
            <person name="Loffler F."/>
        </authorList>
    </citation>
    <scope>NUCLEOTIDE SEQUENCE</scope>
</reference>
<name>A0A644Y106_9ZZZZ</name>
<dbReference type="InterPro" id="IPR019861">
    <property type="entry name" value="PorP/SprF_Bacteroidetes"/>
</dbReference>
<dbReference type="EMBL" id="VSSQ01003270">
    <property type="protein sequence ID" value="MPM19914.1"/>
    <property type="molecule type" value="Genomic_DNA"/>
</dbReference>
<comment type="caution">
    <text evidence="1">The sequence shown here is derived from an EMBL/GenBank/DDBJ whole genome shotgun (WGS) entry which is preliminary data.</text>
</comment>
<evidence type="ECO:0008006" key="2">
    <source>
        <dbReference type="Google" id="ProtNLM"/>
    </source>
</evidence>
<accession>A0A644Y106</accession>
<protein>
    <recommendedName>
        <fullName evidence="2">Type IX secretion system membrane protein PorP/SprF</fullName>
    </recommendedName>
</protein>
<gene>
    <name evidence="1" type="ORF">SDC9_66341</name>
</gene>
<dbReference type="NCBIfam" id="TIGR03519">
    <property type="entry name" value="T9SS_PorP_fam"/>
    <property type="match status" value="1"/>
</dbReference>
<sequence length="296" mass="33387">MSEQYRLSANTKVQWKSVTAPYQTYLAAGDVSLQRKGNHLGKVGLGLDFMREKAGDAGFGTSGFGLSVSYIKALNRLNNRFLSGGVSMRMYQRSFDPDELTFDNQFNGLTYDPQLSGNEIFSEPDFWYPSAGAGIAYLARFDSRHEIISGLSVQNINRPQQSHFNDSDIRLRTRWIADVSYKSGVTRNSAVYPSLFFSKQGVFTELILGADYRYVKSFDPWAYKAYSGGLFYRAGDGFILTARLDYLNYRFGISYDVNTSKLVPASQLRGGFEFSIVAVFTKPERKTNREIPCPIF</sequence>
<organism evidence="1">
    <name type="scientific">bioreactor metagenome</name>
    <dbReference type="NCBI Taxonomy" id="1076179"/>
    <lineage>
        <taxon>unclassified sequences</taxon>
        <taxon>metagenomes</taxon>
        <taxon>ecological metagenomes</taxon>
    </lineage>
</organism>
<dbReference type="AlphaFoldDB" id="A0A644Y106"/>
<dbReference type="Pfam" id="PF11751">
    <property type="entry name" value="PorP_SprF"/>
    <property type="match status" value="1"/>
</dbReference>